<evidence type="ECO:0000256" key="1">
    <source>
        <dbReference type="SAM" id="Coils"/>
    </source>
</evidence>
<keyword evidence="5" id="KW-1185">Reference proteome</keyword>
<proteinExistence type="predicted"/>
<dbReference type="Proteomes" id="UP000367750">
    <property type="component" value="Unassembled WGS sequence"/>
</dbReference>
<evidence type="ECO:0000313" key="4">
    <source>
        <dbReference type="EMBL" id="KAA9007618.1"/>
    </source>
</evidence>
<dbReference type="AlphaFoldDB" id="A0A5J5GIT8"/>
<dbReference type="OrthoDB" id="2657928at2"/>
<dbReference type="RefSeq" id="WP_150456908.1">
    <property type="nucleotide sequence ID" value="NZ_VYKK01000004.1"/>
</dbReference>
<feature type="region of interest" description="Disordered" evidence="2">
    <location>
        <begin position="27"/>
        <end position="52"/>
    </location>
</feature>
<accession>A0A5J5GIT8</accession>
<dbReference type="Gene3D" id="6.10.250.3150">
    <property type="match status" value="1"/>
</dbReference>
<feature type="chain" id="PRO_5023824151" evidence="3">
    <location>
        <begin position="31"/>
        <end position="381"/>
    </location>
</feature>
<evidence type="ECO:0000256" key="2">
    <source>
        <dbReference type="SAM" id="MobiDB-lite"/>
    </source>
</evidence>
<evidence type="ECO:0000256" key="3">
    <source>
        <dbReference type="SAM" id="SignalP"/>
    </source>
</evidence>
<feature type="signal peptide" evidence="3">
    <location>
        <begin position="1"/>
        <end position="30"/>
    </location>
</feature>
<protein>
    <submittedName>
        <fullName evidence="4">Uncharacterized protein</fullName>
    </submittedName>
</protein>
<organism evidence="4 5">
    <name type="scientific">Paenibacillus spiritus</name>
    <dbReference type="NCBI Taxonomy" id="2496557"/>
    <lineage>
        <taxon>Bacteria</taxon>
        <taxon>Bacillati</taxon>
        <taxon>Bacillota</taxon>
        <taxon>Bacilli</taxon>
        <taxon>Bacillales</taxon>
        <taxon>Paenibacillaceae</taxon>
        <taxon>Paenibacillus</taxon>
    </lineage>
</organism>
<dbReference type="EMBL" id="VYKK01000004">
    <property type="protein sequence ID" value="KAA9007618.1"/>
    <property type="molecule type" value="Genomic_DNA"/>
</dbReference>
<feature type="coiled-coil region" evidence="1">
    <location>
        <begin position="154"/>
        <end position="198"/>
    </location>
</feature>
<keyword evidence="3" id="KW-0732">Signal</keyword>
<comment type="caution">
    <text evidence="4">The sequence shown here is derived from an EMBL/GenBank/DDBJ whole genome shotgun (WGS) entry which is preliminary data.</text>
</comment>
<gene>
    <name evidence="4" type="ORF">F4V43_03795</name>
</gene>
<feature type="coiled-coil region" evidence="1">
    <location>
        <begin position="66"/>
        <end position="100"/>
    </location>
</feature>
<sequence length="381" mass="43043">MTYSKGYKVRILAIALLASLLTAQPGPALSAEPSAGAEAPRPQADSSSFQSSDKATKDLLQQTLSAAELDKEIARIDAERKKLESRTRELHQQADKKEQSIAVQREQAGAVLRAYYTGDRDGLLMAFLSAKSLGRWLALMDYYEWIAGRDQEILARYEQEYEDLSRTLRAAEKAERELAEAREQLSAQRERIAALNREIDAGVAGSADPAQMNKLLKEFEMYWNNVGVREIRTYFKALSSAMKKLPDFLQSRDGALVRRGLVYDLNLTEDDLNEFLHEQNPMFQGLNFAFRDGKLIASGTDGNLELTLEGHYTLQDEPENALIFHVDRIVFNGLELPESTRRDLENDFDLGFYPSKIVSFLRATKLEMDEGVMHVKLSIHL</sequence>
<evidence type="ECO:0000313" key="5">
    <source>
        <dbReference type="Proteomes" id="UP000367750"/>
    </source>
</evidence>
<name>A0A5J5GIT8_9BACL</name>
<reference evidence="4 5" key="1">
    <citation type="submission" date="2019-09" db="EMBL/GenBank/DDBJ databases">
        <title>Bacillus ochoae sp. nov., Paenibacillus whitsoniae sp. nov., Paenibacillus spiritus sp. nov. Isolated from the Mars Exploration Rover during spacecraft assembly.</title>
        <authorList>
            <person name="Seuylemezian A."/>
            <person name="Vaishampayan P."/>
        </authorList>
    </citation>
    <scope>NUCLEOTIDE SEQUENCE [LARGE SCALE GENOMIC DNA]</scope>
    <source>
        <strain evidence="4 5">MER_111</strain>
    </source>
</reference>
<keyword evidence="1" id="KW-0175">Coiled coil</keyword>